<reference evidence="2" key="1">
    <citation type="journal article" date="2020" name="New Phytol.">
        <title>Comparative genomics reveals dynamic genome evolution in host specialist ectomycorrhizal fungi.</title>
        <authorList>
            <person name="Lofgren L.A."/>
            <person name="Nguyen N.H."/>
            <person name="Vilgalys R."/>
            <person name="Ruytinx J."/>
            <person name="Liao H.L."/>
            <person name="Branco S."/>
            <person name="Kuo A."/>
            <person name="LaButti K."/>
            <person name="Lipzen A."/>
            <person name="Andreopoulos W."/>
            <person name="Pangilinan J."/>
            <person name="Riley R."/>
            <person name="Hundley H."/>
            <person name="Na H."/>
            <person name="Barry K."/>
            <person name="Grigoriev I.V."/>
            <person name="Stajich J.E."/>
            <person name="Kennedy P.G."/>
        </authorList>
    </citation>
    <scope>NUCLEOTIDE SEQUENCE</scope>
    <source>
        <strain evidence="2">FC423</strain>
    </source>
</reference>
<evidence type="ECO:0000256" key="1">
    <source>
        <dbReference type="SAM" id="MobiDB-lite"/>
    </source>
</evidence>
<dbReference type="EMBL" id="JABBWM010000017">
    <property type="protein sequence ID" value="KAG2111500.1"/>
    <property type="molecule type" value="Genomic_DNA"/>
</dbReference>
<dbReference type="Proteomes" id="UP000823399">
    <property type="component" value="Unassembled WGS sequence"/>
</dbReference>
<gene>
    <name evidence="2" type="ORF">F5147DRAFT_792921</name>
</gene>
<feature type="region of interest" description="Disordered" evidence="1">
    <location>
        <begin position="1"/>
        <end position="35"/>
    </location>
</feature>
<evidence type="ECO:0000313" key="3">
    <source>
        <dbReference type="Proteomes" id="UP000823399"/>
    </source>
</evidence>
<organism evidence="2 3">
    <name type="scientific">Suillus discolor</name>
    <dbReference type="NCBI Taxonomy" id="1912936"/>
    <lineage>
        <taxon>Eukaryota</taxon>
        <taxon>Fungi</taxon>
        <taxon>Dikarya</taxon>
        <taxon>Basidiomycota</taxon>
        <taxon>Agaricomycotina</taxon>
        <taxon>Agaricomycetes</taxon>
        <taxon>Agaricomycetidae</taxon>
        <taxon>Boletales</taxon>
        <taxon>Suillineae</taxon>
        <taxon>Suillaceae</taxon>
        <taxon>Suillus</taxon>
    </lineage>
</organism>
<protein>
    <submittedName>
        <fullName evidence="2">Uncharacterized protein</fullName>
    </submittedName>
</protein>
<keyword evidence="3" id="KW-1185">Reference proteome</keyword>
<evidence type="ECO:0000313" key="2">
    <source>
        <dbReference type="EMBL" id="KAG2111500.1"/>
    </source>
</evidence>
<comment type="caution">
    <text evidence="2">The sequence shown here is derived from an EMBL/GenBank/DDBJ whole genome shotgun (WGS) entry which is preliminary data.</text>
</comment>
<dbReference type="AlphaFoldDB" id="A0A9P7F9J0"/>
<sequence length="155" mass="17307">MKSDIIQKRSRHDAHVQCSSLTEPPSASNTPGTPSVMEETVSEWVLVQQAQVLLRLRGAAAWTRLSTQSTRALLCHTRHYTTYQPTMRPAPTMGVWVYLQVMLATPTGTPVSFPRYNIAYGQPSTTPDFKRNTSTDLIHQQAVERSCSHPPSQTL</sequence>
<proteinExistence type="predicted"/>
<dbReference type="RefSeq" id="XP_041294719.1">
    <property type="nucleotide sequence ID" value="XM_041443110.1"/>
</dbReference>
<feature type="compositionally biased region" description="Polar residues" evidence="1">
    <location>
        <begin position="17"/>
        <end position="33"/>
    </location>
</feature>
<dbReference type="GeneID" id="64705369"/>
<accession>A0A9P7F9J0</accession>
<name>A0A9P7F9J0_9AGAM</name>